<gene>
    <name evidence="1" type="ORF">OXX778_LOCUS237</name>
</gene>
<organism evidence="1 2">
    <name type="scientific">Brachionus calyciflorus</name>
    <dbReference type="NCBI Taxonomy" id="104777"/>
    <lineage>
        <taxon>Eukaryota</taxon>
        <taxon>Metazoa</taxon>
        <taxon>Spiralia</taxon>
        <taxon>Gnathifera</taxon>
        <taxon>Rotifera</taxon>
        <taxon>Eurotatoria</taxon>
        <taxon>Monogononta</taxon>
        <taxon>Pseudotrocha</taxon>
        <taxon>Ploima</taxon>
        <taxon>Brachionidae</taxon>
        <taxon>Brachionus</taxon>
    </lineage>
</organism>
<keyword evidence="2" id="KW-1185">Reference proteome</keyword>
<comment type="caution">
    <text evidence="1">The sequence shown here is derived from an EMBL/GenBank/DDBJ whole genome shotgun (WGS) entry which is preliminary data.</text>
</comment>
<dbReference type="AlphaFoldDB" id="A0A813M267"/>
<accession>A0A813M267</accession>
<dbReference type="SUPFAM" id="SSF48371">
    <property type="entry name" value="ARM repeat"/>
    <property type="match status" value="2"/>
</dbReference>
<dbReference type="OrthoDB" id="26149at2759"/>
<protein>
    <submittedName>
        <fullName evidence="1">Uncharacterized protein</fullName>
    </submittedName>
</protein>
<dbReference type="InterPro" id="IPR016024">
    <property type="entry name" value="ARM-type_fold"/>
</dbReference>
<evidence type="ECO:0000313" key="1">
    <source>
        <dbReference type="EMBL" id="CAF0705142.1"/>
    </source>
</evidence>
<reference evidence="1" key="1">
    <citation type="submission" date="2021-02" db="EMBL/GenBank/DDBJ databases">
        <authorList>
            <person name="Nowell W R."/>
        </authorList>
    </citation>
    <scope>NUCLEOTIDE SEQUENCE</scope>
    <source>
        <strain evidence="1">Ploen Becks lab</strain>
    </source>
</reference>
<dbReference type="Proteomes" id="UP000663879">
    <property type="component" value="Unassembled WGS sequence"/>
</dbReference>
<dbReference type="Gene3D" id="1.25.10.10">
    <property type="entry name" value="Leucine-rich Repeat Variant"/>
    <property type="match status" value="2"/>
</dbReference>
<dbReference type="PANTHER" id="PTHR10957">
    <property type="entry name" value="RAP1 GTPASE-GDP DISSOCIATION STIMULATOR 1"/>
    <property type="match status" value="1"/>
</dbReference>
<dbReference type="InterPro" id="IPR040144">
    <property type="entry name" value="RAP1GDS1"/>
</dbReference>
<sequence length="625" mass="72496">MNTQDTLTYYTKVLQDLKNFELDENDSEETETNTKVAEFKRELASNGNKLKTDLENSPIETSCKIIELIAELAKDENCRDNLINANLFIPINNYLQDSKSNKNIKIQICRALGNLCYENDNGRLNYLNTCRIDNLISLLNYCGNTQSESFNSREDQKEFNKLVLVSLGCLHNVTNDNESLRKAFYDHNIMKILKDYLKHLKLDMGIMMYFFSCIENLTELDEGKTQFVLEKLALGLYESLDSDVIDNIEGYSEDFFRILSSINEINKSKEFLCETDFLELVISYIEDNVEDEELLRSFGGFITNLLVNDDNIDIIFKYRNNLILEKATEWLDKFENEQLYLSSAVIIANYMRNDEKTLELIKHENKPHVKIIQLLKKYNKLGSKATLQQINVSHCLLSTLKNFCIAASSKEELLKHDVIEVVLEFLNFENLEVIWKAVSVIRLLVKSCNEKNGLSLIFTDNVLEKIEKISNNPQEHAGVAGESSRLCCYLPIAAKSERNIEKYCQFKFINIVCQQLKSEHLIMLNEASLAVNVLIAINYRACFIQLKESTLNENLKYLFEKESVLNEIRINLFKIFKSLFERSDFFTEEQLEDYLELFKKIKIGQENEVINSYLNQLINLLDRAV</sequence>
<dbReference type="EMBL" id="CAJNOC010000010">
    <property type="protein sequence ID" value="CAF0705142.1"/>
    <property type="molecule type" value="Genomic_DNA"/>
</dbReference>
<name>A0A813M267_9BILA</name>
<evidence type="ECO:0000313" key="2">
    <source>
        <dbReference type="Proteomes" id="UP000663879"/>
    </source>
</evidence>
<dbReference type="GO" id="GO:0005085">
    <property type="term" value="F:guanyl-nucleotide exchange factor activity"/>
    <property type="evidence" value="ECO:0007669"/>
    <property type="project" value="InterPro"/>
</dbReference>
<proteinExistence type="predicted"/>
<dbReference type="InterPro" id="IPR011989">
    <property type="entry name" value="ARM-like"/>
</dbReference>